<evidence type="ECO:0000313" key="1">
    <source>
        <dbReference type="EMBL" id="MDX8046208.1"/>
    </source>
</evidence>
<dbReference type="Proteomes" id="UP001277972">
    <property type="component" value="Unassembled WGS sequence"/>
</dbReference>
<dbReference type="EMBL" id="JAWZSR010000004">
    <property type="protein sequence ID" value="MDX8046208.1"/>
    <property type="molecule type" value="Genomic_DNA"/>
</dbReference>
<name>A0ACC6M5L5_9BACI</name>
<organism evidence="1 2">
    <name type="scientific">Gracilibacillus pellucidus</name>
    <dbReference type="NCBI Taxonomy" id="3095368"/>
    <lineage>
        <taxon>Bacteria</taxon>
        <taxon>Bacillati</taxon>
        <taxon>Bacillota</taxon>
        <taxon>Bacilli</taxon>
        <taxon>Bacillales</taxon>
        <taxon>Bacillaceae</taxon>
        <taxon>Gracilibacillus</taxon>
    </lineage>
</organism>
<proteinExistence type="predicted"/>
<reference evidence="1" key="1">
    <citation type="submission" date="2023-11" db="EMBL/GenBank/DDBJ databases">
        <title>Gracilibacillus pellucida a moderately halophilic bacterium isolated from saline soil in Xinjiang province.</title>
        <authorList>
            <person name="Zhang Z."/>
            <person name="Tan F."/>
            <person name="Wang Y."/>
            <person name="Xia M."/>
        </authorList>
    </citation>
    <scope>NUCLEOTIDE SEQUENCE</scope>
    <source>
        <strain evidence="1">S3-1-1</strain>
    </source>
</reference>
<gene>
    <name evidence="1" type="ORF">SH601_09415</name>
</gene>
<protein>
    <submittedName>
        <fullName evidence="1">Uncharacterized protein</fullName>
    </submittedName>
</protein>
<sequence length="136" mass="15417">MTHITKDMLRSYIEGETEYAEHIDQHLLECDECVALYMSVLDDIEMNSTLSSDFTDKTIQQIEKTTVTPKRNKKNHLLVHYLVAAGLTMLLTVSGVFQGVTNMSDMKLDNDGSFTDELMTKTLDLLDNIKGESHNE</sequence>
<keyword evidence="2" id="KW-1185">Reference proteome</keyword>
<comment type="caution">
    <text evidence="1">The sequence shown here is derived from an EMBL/GenBank/DDBJ whole genome shotgun (WGS) entry which is preliminary data.</text>
</comment>
<accession>A0ACC6M5L5</accession>
<evidence type="ECO:0000313" key="2">
    <source>
        <dbReference type="Proteomes" id="UP001277972"/>
    </source>
</evidence>